<name>A0A0A3J713_9BACI</name>
<feature type="transmembrane region" description="Helical" evidence="6">
    <location>
        <begin position="280"/>
        <end position="301"/>
    </location>
</feature>
<feature type="transmembrane region" description="Helical" evidence="6">
    <location>
        <begin position="20"/>
        <end position="40"/>
    </location>
</feature>
<dbReference type="InterPro" id="IPR003838">
    <property type="entry name" value="ABC3_permease_C"/>
</dbReference>
<accession>A0A0A3J713</accession>
<dbReference type="InterPro" id="IPR027022">
    <property type="entry name" value="ABC_permease_BceB-typ"/>
</dbReference>
<evidence type="ECO:0000313" key="8">
    <source>
        <dbReference type="EMBL" id="KGR82842.1"/>
    </source>
</evidence>
<keyword evidence="3 6" id="KW-0812">Transmembrane</keyword>
<comment type="subcellular location">
    <subcellularLocation>
        <location evidence="1 6">Cell membrane</location>
        <topology evidence="1 6">Multi-pass membrane protein</topology>
    </subcellularLocation>
</comment>
<comment type="similarity">
    <text evidence="6">Belongs to the ABC-4 integral membrane protein family.</text>
</comment>
<feature type="transmembrane region" description="Helical" evidence="6">
    <location>
        <begin position="103"/>
        <end position="134"/>
    </location>
</feature>
<dbReference type="GO" id="GO:0055085">
    <property type="term" value="P:transmembrane transport"/>
    <property type="evidence" value="ECO:0007669"/>
    <property type="project" value="UniProtKB-UniRule"/>
</dbReference>
<proteinExistence type="inferred from homology"/>
<dbReference type="RefSeq" id="WP_036157408.1">
    <property type="nucleotide sequence ID" value="NZ_AVCX01000002.1"/>
</dbReference>
<evidence type="ECO:0000256" key="5">
    <source>
        <dbReference type="ARBA" id="ARBA00023136"/>
    </source>
</evidence>
<dbReference type="PIRSF" id="PIRSF018968">
    <property type="entry name" value="ABC_permease_BceB"/>
    <property type="match status" value="1"/>
</dbReference>
<dbReference type="Proteomes" id="UP000030437">
    <property type="component" value="Unassembled WGS sequence"/>
</dbReference>
<feature type="transmembrane region" description="Helical" evidence="6">
    <location>
        <begin position="518"/>
        <end position="542"/>
    </location>
</feature>
<keyword evidence="4 6" id="KW-1133">Transmembrane helix</keyword>
<dbReference type="Pfam" id="PF02687">
    <property type="entry name" value="FtsX"/>
    <property type="match status" value="1"/>
</dbReference>
<gene>
    <name evidence="8" type="ORF">CD32_18570</name>
</gene>
<feature type="transmembrane region" description="Helical" evidence="6">
    <location>
        <begin position="154"/>
        <end position="176"/>
    </location>
</feature>
<dbReference type="GO" id="GO:0005886">
    <property type="term" value="C:plasma membrane"/>
    <property type="evidence" value="ECO:0007669"/>
    <property type="project" value="UniProtKB-SubCell"/>
</dbReference>
<keyword evidence="6" id="KW-0813">Transport</keyword>
<feature type="transmembrane region" description="Helical" evidence="6">
    <location>
        <begin position="580"/>
        <end position="602"/>
    </location>
</feature>
<evidence type="ECO:0000256" key="3">
    <source>
        <dbReference type="ARBA" id="ARBA00022692"/>
    </source>
</evidence>
<dbReference type="EMBL" id="JPVP01000059">
    <property type="protein sequence ID" value="KGR82842.1"/>
    <property type="molecule type" value="Genomic_DNA"/>
</dbReference>
<feature type="transmembrane region" description="Helical" evidence="6">
    <location>
        <begin position="52"/>
        <end position="76"/>
    </location>
</feature>
<dbReference type="AlphaFoldDB" id="A0A0A3J713"/>
<keyword evidence="9" id="KW-1185">Reference proteome</keyword>
<evidence type="ECO:0000313" key="9">
    <source>
        <dbReference type="Proteomes" id="UP000030437"/>
    </source>
</evidence>
<feature type="transmembrane region" description="Helical" evidence="6">
    <location>
        <begin position="197"/>
        <end position="215"/>
    </location>
</feature>
<reference evidence="8 9" key="1">
    <citation type="submission" date="2014-02" db="EMBL/GenBank/DDBJ databases">
        <title>Draft genome sequence of Lysinibacillus odysseyi NBRC 100172.</title>
        <authorList>
            <person name="Zhang F."/>
            <person name="Wang G."/>
            <person name="Zhang L."/>
        </authorList>
    </citation>
    <scope>NUCLEOTIDE SEQUENCE [LARGE SCALE GENOMIC DNA]</scope>
    <source>
        <strain evidence="8 9">NBRC 100172</strain>
    </source>
</reference>
<feature type="domain" description="ABC3 transporter permease C-terminal" evidence="7">
    <location>
        <begin position="62"/>
        <end position="170"/>
    </location>
</feature>
<dbReference type="STRING" id="1220589.CD32_18570"/>
<feature type="transmembrane region" description="Helical" evidence="6">
    <location>
        <begin position="221"/>
        <end position="248"/>
    </location>
</feature>
<dbReference type="InterPro" id="IPR052536">
    <property type="entry name" value="ABC-4_Integral_Memb_Prot"/>
</dbReference>
<evidence type="ECO:0000256" key="6">
    <source>
        <dbReference type="PIRNR" id="PIRNR018968"/>
    </source>
</evidence>
<dbReference type="OrthoDB" id="1937696at2"/>
<keyword evidence="2 6" id="KW-1003">Cell membrane</keyword>
<evidence type="ECO:0000259" key="7">
    <source>
        <dbReference type="Pfam" id="PF02687"/>
    </source>
</evidence>
<comment type="caution">
    <text evidence="8">The sequence shown here is derived from an EMBL/GenBank/DDBJ whole genome shotgun (WGS) entry which is preliminary data.</text>
</comment>
<dbReference type="PANTHER" id="PTHR46795:SF1">
    <property type="entry name" value="ABC TRANSPORTER PERMEASE PROTEIN"/>
    <property type="match status" value="1"/>
</dbReference>
<sequence>MTFRQFAYRNVFRNFRNYAAFFMASFFCVFVFFLYSMLMFHPEMEHGFIGDVSIVGMVIAEIILVLFSWFFIFYSVKAFLEARSKEFAILLHLGMERRQLGKLVFLETMIIGLLSSMSGILFGFAFSKFFFMIIREILGLENLPLYVSWEPFLLTFSVFMGAFIIIAIGSVAYTPATNLNSLLRGRSVDVSPRYSRRRAILGVILIFVGYILALITTKTTLFTFTLLIPIFVAFGTFYFFTDSVFLLLDLLKRQKSFYWYKARMLSVAEQIYTMRQNAKMFFVVTMVSMLALLCVVLLAALSSYTAQYDKLNPLGIVYKGHVDNPYEAEHVLSIITELEEQGFSYHITRFEVIKQTSLATSNEVEVFKETDINRMLFSYGLPLVKMYPGEGMFIPYSDESIKKLKNVTVDTVLMENDLPITIDRVYPEIIFPTSIISRNSIIISDEDFDRLVNPLAVEGETPAYHLFAFDIPHWIQAKDIGLGIQQIVSHEYVTNPVYSLPFYFENTGLNYSYVLATYSLFTIVGILVVVVFLLAAGSFIYFKLYANLERERQQFIVLKRMGLTDLEQKRLITRHLAPQFFLPWGVALLHSTFAFIALQSVLKDIVNLIIVKEIIVAFCLFAIVQFVYFYMIRWRYIAHLRD</sequence>
<dbReference type="PANTHER" id="PTHR46795">
    <property type="entry name" value="ABC TRANSPORTER PERMEASE-RELATED-RELATED"/>
    <property type="match status" value="1"/>
</dbReference>
<organism evidence="8 9">
    <name type="scientific">Lysinibacillus odysseyi 34hs-1 = NBRC 100172</name>
    <dbReference type="NCBI Taxonomy" id="1220589"/>
    <lineage>
        <taxon>Bacteria</taxon>
        <taxon>Bacillati</taxon>
        <taxon>Bacillota</taxon>
        <taxon>Bacilli</taxon>
        <taxon>Bacillales</taxon>
        <taxon>Bacillaceae</taxon>
        <taxon>Lysinibacillus</taxon>
    </lineage>
</organism>
<evidence type="ECO:0000256" key="2">
    <source>
        <dbReference type="ARBA" id="ARBA00022475"/>
    </source>
</evidence>
<keyword evidence="5 6" id="KW-0472">Membrane</keyword>
<dbReference type="eggNOG" id="COG4591">
    <property type="taxonomic scope" value="Bacteria"/>
</dbReference>
<feature type="transmembrane region" description="Helical" evidence="6">
    <location>
        <begin position="614"/>
        <end position="632"/>
    </location>
</feature>
<protein>
    <submittedName>
        <fullName evidence="8">ABC transporter permease</fullName>
    </submittedName>
</protein>
<evidence type="ECO:0000256" key="4">
    <source>
        <dbReference type="ARBA" id="ARBA00022989"/>
    </source>
</evidence>
<evidence type="ECO:0000256" key="1">
    <source>
        <dbReference type="ARBA" id="ARBA00004651"/>
    </source>
</evidence>